<proteinExistence type="predicted"/>
<dbReference type="InterPro" id="IPR015797">
    <property type="entry name" value="NUDIX_hydrolase-like_dom_sf"/>
</dbReference>
<organism evidence="2">
    <name type="scientific">freshwater metagenome</name>
    <dbReference type="NCBI Taxonomy" id="449393"/>
    <lineage>
        <taxon>unclassified sequences</taxon>
        <taxon>metagenomes</taxon>
        <taxon>ecological metagenomes</taxon>
    </lineage>
</organism>
<dbReference type="EMBL" id="CAFBPS010000163">
    <property type="protein sequence ID" value="CAB5036242.1"/>
    <property type="molecule type" value="Genomic_DNA"/>
</dbReference>
<dbReference type="PANTHER" id="PTHR43736">
    <property type="entry name" value="ADP-RIBOSE PYROPHOSPHATASE"/>
    <property type="match status" value="1"/>
</dbReference>
<reference evidence="2" key="1">
    <citation type="submission" date="2020-05" db="EMBL/GenBank/DDBJ databases">
        <authorList>
            <person name="Chiriac C."/>
            <person name="Salcher M."/>
            <person name="Ghai R."/>
            <person name="Kavagutti S V."/>
        </authorList>
    </citation>
    <scope>NUCLEOTIDE SEQUENCE</scope>
</reference>
<evidence type="ECO:0000313" key="4">
    <source>
        <dbReference type="EMBL" id="CAB4909984.1"/>
    </source>
</evidence>
<feature type="domain" description="Nudix hydrolase" evidence="1">
    <location>
        <begin position="46"/>
        <end position="177"/>
    </location>
</feature>
<dbReference type="InterPro" id="IPR000086">
    <property type="entry name" value="NUDIX_hydrolase_dom"/>
</dbReference>
<evidence type="ECO:0000259" key="1">
    <source>
        <dbReference type="PROSITE" id="PS51462"/>
    </source>
</evidence>
<dbReference type="EMBL" id="CAFAAL010000099">
    <property type="protein sequence ID" value="CAB4809021.1"/>
    <property type="molecule type" value="Genomic_DNA"/>
</dbReference>
<evidence type="ECO:0000313" key="2">
    <source>
        <dbReference type="EMBL" id="CAB4733751.1"/>
    </source>
</evidence>
<sequence length="177" mass="19964">MGFPHPTIDIPGSWPEIEHELASLHFRNQFSEELLQGLQSDQSIIAGHICATTWIFSPNADYTLLVEHKTLKWSTPGGHVEQHETSRNGGLRELEEETGLTPFDVRSVIDGPAFVHITDRDGDRPHRHWNIGWLYIADMDAPLSKTEGARWFDCTQLPEGPSDLHSSIALLRPLVVR</sequence>
<name>A0A6J6SFS4_9ZZZZ</name>
<dbReference type="Pfam" id="PF00293">
    <property type="entry name" value="NUDIX"/>
    <property type="match status" value="1"/>
</dbReference>
<dbReference type="SUPFAM" id="SSF55811">
    <property type="entry name" value="Nudix"/>
    <property type="match status" value="1"/>
</dbReference>
<dbReference type="EMBL" id="CAFBMF010000120">
    <property type="protein sequence ID" value="CAB4909984.1"/>
    <property type="molecule type" value="Genomic_DNA"/>
</dbReference>
<dbReference type="EMBL" id="CAEZYH010000134">
    <property type="protein sequence ID" value="CAB4733751.1"/>
    <property type="molecule type" value="Genomic_DNA"/>
</dbReference>
<dbReference type="AlphaFoldDB" id="A0A6J6SFS4"/>
<accession>A0A6J6SFS4</accession>
<dbReference type="PANTHER" id="PTHR43736:SF1">
    <property type="entry name" value="DIHYDRONEOPTERIN TRIPHOSPHATE DIPHOSPHATASE"/>
    <property type="match status" value="1"/>
</dbReference>
<dbReference type="Gene3D" id="3.90.79.10">
    <property type="entry name" value="Nucleoside Triphosphate Pyrophosphohydrolase"/>
    <property type="match status" value="1"/>
</dbReference>
<protein>
    <submittedName>
        <fullName evidence="2">Unannotated protein</fullName>
    </submittedName>
</protein>
<evidence type="ECO:0000313" key="3">
    <source>
        <dbReference type="EMBL" id="CAB4809021.1"/>
    </source>
</evidence>
<gene>
    <name evidence="2" type="ORF">UFOPK2658_01853</name>
    <name evidence="3" type="ORF">UFOPK3004_01108</name>
    <name evidence="4" type="ORF">UFOPK3494_01457</name>
    <name evidence="5" type="ORF">UFOPK4134_01590</name>
</gene>
<evidence type="ECO:0000313" key="5">
    <source>
        <dbReference type="EMBL" id="CAB5036242.1"/>
    </source>
</evidence>
<dbReference type="PROSITE" id="PS51462">
    <property type="entry name" value="NUDIX"/>
    <property type="match status" value="1"/>
</dbReference>